<reference evidence="3" key="1">
    <citation type="journal article" date="2019" name="Int. J. Syst. Evol. Microbiol.">
        <title>The Global Catalogue of Microorganisms (GCM) 10K type strain sequencing project: providing services to taxonomists for standard genome sequencing and annotation.</title>
        <authorList>
            <consortium name="The Broad Institute Genomics Platform"/>
            <consortium name="The Broad Institute Genome Sequencing Center for Infectious Disease"/>
            <person name="Wu L."/>
            <person name="Ma J."/>
        </authorList>
    </citation>
    <scope>NUCLEOTIDE SEQUENCE [LARGE SCALE GENOMIC DNA]</scope>
    <source>
        <strain evidence="3">CCUG 57942</strain>
    </source>
</reference>
<dbReference type="PANTHER" id="PTHR43546">
    <property type="entry name" value="UPF0173 METAL-DEPENDENT HYDROLASE MJ1163-RELATED"/>
    <property type="match status" value="1"/>
</dbReference>
<organism evidence="2 3">
    <name type="scientific">Rubritalea tangerina</name>
    <dbReference type="NCBI Taxonomy" id="430798"/>
    <lineage>
        <taxon>Bacteria</taxon>
        <taxon>Pseudomonadati</taxon>
        <taxon>Verrucomicrobiota</taxon>
        <taxon>Verrucomicrobiia</taxon>
        <taxon>Verrucomicrobiales</taxon>
        <taxon>Rubritaleaceae</taxon>
        <taxon>Rubritalea</taxon>
    </lineage>
</organism>
<dbReference type="GO" id="GO:0016787">
    <property type="term" value="F:hydrolase activity"/>
    <property type="evidence" value="ECO:0007669"/>
    <property type="project" value="UniProtKB-KW"/>
</dbReference>
<dbReference type="RefSeq" id="WP_377086068.1">
    <property type="nucleotide sequence ID" value="NZ_JBHSJL010000014.1"/>
</dbReference>
<feature type="domain" description="Metallo-beta-lactamase" evidence="1">
    <location>
        <begin position="7"/>
        <end position="190"/>
    </location>
</feature>
<dbReference type="Proteomes" id="UP001597389">
    <property type="component" value="Unassembled WGS sequence"/>
</dbReference>
<dbReference type="EMBL" id="JBHUJB010000005">
    <property type="protein sequence ID" value="MFD2157296.1"/>
    <property type="molecule type" value="Genomic_DNA"/>
</dbReference>
<evidence type="ECO:0000313" key="3">
    <source>
        <dbReference type="Proteomes" id="UP001597389"/>
    </source>
</evidence>
<accession>A0ABW4Z616</accession>
<sequence length="226" mass="24746">MNLTFYGHSCFAVEINGCKLLFDPFISPNSLAEKIDIDSIEADFILLSHGHEDHLADAEAILKRTGATLISNYEIVCWYGEKGITQSHPLNHGGSVKLPFGKVKFVNAVHSSVLPDGSYGGNPGGFVIESDEGNFYYSGDTALTYDMKLLGEFHKLDWAALSIGDNFTMGFEDAAICADWIGVDKILGVHYDTFPYITVEQAAARDHFAEKGKQLYLPAIGESINL</sequence>
<dbReference type="InterPro" id="IPR050114">
    <property type="entry name" value="UPF0173_UPF0282_UlaG_hydrolase"/>
</dbReference>
<protein>
    <submittedName>
        <fullName evidence="2">Metal-dependent hydrolase</fullName>
    </submittedName>
</protein>
<dbReference type="NCBIfam" id="NF001911">
    <property type="entry name" value="PRK00685.1"/>
    <property type="match status" value="1"/>
</dbReference>
<dbReference type="Gene3D" id="3.60.15.10">
    <property type="entry name" value="Ribonuclease Z/Hydroxyacylglutathione hydrolase-like"/>
    <property type="match status" value="1"/>
</dbReference>
<dbReference type="SMART" id="SM00849">
    <property type="entry name" value="Lactamase_B"/>
    <property type="match status" value="1"/>
</dbReference>
<dbReference type="SUPFAM" id="SSF56281">
    <property type="entry name" value="Metallo-hydrolase/oxidoreductase"/>
    <property type="match status" value="1"/>
</dbReference>
<keyword evidence="3" id="KW-1185">Reference proteome</keyword>
<dbReference type="PANTHER" id="PTHR43546:SF3">
    <property type="entry name" value="UPF0173 METAL-DEPENDENT HYDROLASE MJ1163"/>
    <property type="match status" value="1"/>
</dbReference>
<gene>
    <name evidence="2" type="ORF">ACFSW8_00115</name>
</gene>
<evidence type="ECO:0000259" key="1">
    <source>
        <dbReference type="SMART" id="SM00849"/>
    </source>
</evidence>
<comment type="caution">
    <text evidence="2">The sequence shown here is derived from an EMBL/GenBank/DDBJ whole genome shotgun (WGS) entry which is preliminary data.</text>
</comment>
<proteinExistence type="predicted"/>
<dbReference type="InterPro" id="IPR001279">
    <property type="entry name" value="Metallo-B-lactamas"/>
</dbReference>
<dbReference type="InterPro" id="IPR036866">
    <property type="entry name" value="RibonucZ/Hydroxyglut_hydro"/>
</dbReference>
<evidence type="ECO:0000313" key="2">
    <source>
        <dbReference type="EMBL" id="MFD2157296.1"/>
    </source>
</evidence>
<keyword evidence="2" id="KW-0378">Hydrolase</keyword>
<dbReference type="Pfam" id="PF13483">
    <property type="entry name" value="Lactamase_B_3"/>
    <property type="match status" value="1"/>
</dbReference>
<name>A0ABW4Z616_9BACT</name>